<name>Q7SE33_NEUCR</name>
<dbReference type="VEuPathDB" id="FungiDB:NCU02143"/>
<evidence type="ECO:0000313" key="2">
    <source>
        <dbReference type="Proteomes" id="UP000001805"/>
    </source>
</evidence>
<dbReference type="SMR" id="Q7SE33"/>
<organism evidence="1 2">
    <name type="scientific">Neurospora crassa (strain ATCC 24698 / 74-OR23-1A / CBS 708.71 / DSM 1257 / FGSC 987)</name>
    <dbReference type="NCBI Taxonomy" id="367110"/>
    <lineage>
        <taxon>Eukaryota</taxon>
        <taxon>Fungi</taxon>
        <taxon>Dikarya</taxon>
        <taxon>Ascomycota</taxon>
        <taxon>Pezizomycotina</taxon>
        <taxon>Sordariomycetes</taxon>
        <taxon>Sordariomycetidae</taxon>
        <taxon>Sordariales</taxon>
        <taxon>Sordariaceae</taxon>
        <taxon>Neurospora</taxon>
    </lineage>
</organism>
<accession>Q7SE33</accession>
<sequence length="63" mass="7255">MFEAAEMASEYTILRRARFIAKRGFREDPASMKKTSLVGDKCIVWGMATKLQKLKYKNPKLAE</sequence>
<keyword evidence="2" id="KW-1185">Reference proteome</keyword>
<dbReference type="RefSeq" id="XP_964301.1">
    <property type="nucleotide sequence ID" value="XM_959208.1"/>
</dbReference>
<protein>
    <submittedName>
        <fullName evidence="1">Uncharacterized protein</fullName>
    </submittedName>
</protein>
<evidence type="ECO:0000313" key="1">
    <source>
        <dbReference type="EMBL" id="EAA35065.1"/>
    </source>
</evidence>
<dbReference type="EMBL" id="CM002236">
    <property type="protein sequence ID" value="EAA35065.1"/>
    <property type="molecule type" value="Genomic_DNA"/>
</dbReference>
<dbReference type="GeneID" id="3880441"/>
<reference evidence="1 2" key="1">
    <citation type="journal article" date="2003" name="Nature">
        <title>The genome sequence of the filamentous fungus Neurospora crassa.</title>
        <authorList>
            <person name="Galagan J.E."/>
            <person name="Calvo S.E."/>
            <person name="Borkovich K.A."/>
            <person name="Selker E.U."/>
            <person name="Read N.D."/>
            <person name="Jaffe D."/>
            <person name="FitzHugh W."/>
            <person name="Ma L.J."/>
            <person name="Smirnov S."/>
            <person name="Purcell S."/>
            <person name="Rehman B."/>
            <person name="Elkins T."/>
            <person name="Engels R."/>
            <person name="Wang S."/>
            <person name="Nielsen C.B."/>
            <person name="Butler J."/>
            <person name="Endrizzi M."/>
            <person name="Qui D."/>
            <person name="Ianakiev P."/>
            <person name="Bell-Pedersen D."/>
            <person name="Nelson M.A."/>
            <person name="Werner-Washburne M."/>
            <person name="Selitrennikoff C.P."/>
            <person name="Kinsey J.A."/>
            <person name="Braun E.L."/>
            <person name="Zelter A."/>
            <person name="Schulte U."/>
            <person name="Kothe G.O."/>
            <person name="Jedd G."/>
            <person name="Mewes W."/>
            <person name="Staben C."/>
            <person name="Marcotte E."/>
            <person name="Greenberg D."/>
            <person name="Roy A."/>
            <person name="Foley K."/>
            <person name="Naylor J."/>
            <person name="Stange-Thomann N."/>
            <person name="Barrett R."/>
            <person name="Gnerre S."/>
            <person name="Kamal M."/>
            <person name="Kamvysselis M."/>
            <person name="Mauceli E."/>
            <person name="Bielke C."/>
            <person name="Rudd S."/>
            <person name="Frishman D."/>
            <person name="Krystofova S."/>
            <person name="Rasmussen C."/>
            <person name="Metzenberg R.L."/>
            <person name="Perkins D.D."/>
            <person name="Kroken S."/>
            <person name="Cogoni C."/>
            <person name="Macino G."/>
            <person name="Catcheside D."/>
            <person name="Li W."/>
            <person name="Pratt R.J."/>
            <person name="Osmani S.A."/>
            <person name="DeSouza C.P."/>
            <person name="Glass L."/>
            <person name="Orbach M.J."/>
            <person name="Berglund J.A."/>
            <person name="Voelker R."/>
            <person name="Yarden O."/>
            <person name="Plamann M."/>
            <person name="Seiler S."/>
            <person name="Dunlap J."/>
            <person name="Radford A."/>
            <person name="Aramayo R."/>
            <person name="Natvig D.O."/>
            <person name="Alex L.A."/>
            <person name="Mannhaupt G."/>
            <person name="Ebbole D.J."/>
            <person name="Freitag M."/>
            <person name="Paulsen I."/>
            <person name="Sachs M.S."/>
            <person name="Lander E.S."/>
            <person name="Nusbaum C."/>
            <person name="Birren B."/>
        </authorList>
    </citation>
    <scope>NUCLEOTIDE SEQUENCE [LARGE SCALE GENOMIC DNA]</scope>
    <source>
        <strain evidence="2">ATCC 24698 / 74-OR23-1A / CBS 708.71 / DSM 1257 / FGSC 987</strain>
    </source>
</reference>
<proteinExistence type="predicted"/>
<dbReference type="KEGG" id="ncr:NCU02143"/>
<dbReference type="AlphaFoldDB" id="Q7SE33"/>
<dbReference type="PaxDb" id="5141-EFNCRP00000001130"/>
<dbReference type="Proteomes" id="UP000001805">
    <property type="component" value="Chromosome 1, Linkage Group I"/>
</dbReference>
<dbReference type="HOGENOM" id="CLU_2886330_0_0_1"/>
<gene>
    <name evidence="1" type="ORF">NCU02143</name>
</gene>
<dbReference type="InParanoid" id="Q7SE33"/>